<keyword evidence="4" id="KW-1185">Reference proteome</keyword>
<accession>A0A5N5X9H7</accession>
<evidence type="ECO:0000313" key="4">
    <source>
        <dbReference type="Proteomes" id="UP000326565"/>
    </source>
</evidence>
<dbReference type="PROSITE" id="PS50097">
    <property type="entry name" value="BTB"/>
    <property type="match status" value="1"/>
</dbReference>
<evidence type="ECO:0000313" key="3">
    <source>
        <dbReference type="EMBL" id="KAB8076174.1"/>
    </source>
</evidence>
<protein>
    <recommendedName>
        <fullName evidence="2">BTB domain-containing protein</fullName>
    </recommendedName>
</protein>
<evidence type="ECO:0000256" key="1">
    <source>
        <dbReference type="SAM" id="MobiDB-lite"/>
    </source>
</evidence>
<feature type="region of interest" description="Disordered" evidence="1">
    <location>
        <begin position="81"/>
        <end position="114"/>
    </location>
</feature>
<feature type="compositionally biased region" description="Basic and acidic residues" evidence="1">
    <location>
        <begin position="84"/>
        <end position="93"/>
    </location>
</feature>
<dbReference type="InterPro" id="IPR000210">
    <property type="entry name" value="BTB/POZ_dom"/>
</dbReference>
<dbReference type="Proteomes" id="UP000326565">
    <property type="component" value="Unassembled WGS sequence"/>
</dbReference>
<dbReference type="InterPro" id="IPR011333">
    <property type="entry name" value="SKP1/BTB/POZ_sf"/>
</dbReference>
<sequence length="173" mass="19669">MNSYSDIADVIFSSSFNVLVGPDRTSFTVHAVYFGTSRPLLTAMIENGQMKESLEKVAVLEDVEVQTFVRFGEYAYRGQYRTSKSSDREEKEVSPFSNHGSETSGGSSKMKRFRARRKLNVSEPDLRLSAKVPDNDFRRRFKALSFDENTAQPATSDPDLLLHVKLYVFATRY</sequence>
<dbReference type="PANTHER" id="PTHR47843">
    <property type="entry name" value="BTB DOMAIN-CONTAINING PROTEIN-RELATED"/>
    <property type="match status" value="1"/>
</dbReference>
<reference evidence="3 4" key="1">
    <citation type="submission" date="2019-04" db="EMBL/GenBank/DDBJ databases">
        <title>Friends and foes A comparative genomics study of 23 Aspergillus species from section Flavi.</title>
        <authorList>
            <consortium name="DOE Joint Genome Institute"/>
            <person name="Kjaerbolling I."/>
            <person name="Vesth T."/>
            <person name="Frisvad J.C."/>
            <person name="Nybo J.L."/>
            <person name="Theobald S."/>
            <person name="Kildgaard S."/>
            <person name="Isbrandt T."/>
            <person name="Kuo A."/>
            <person name="Sato A."/>
            <person name="Lyhne E.K."/>
            <person name="Kogle M.E."/>
            <person name="Wiebenga A."/>
            <person name="Kun R.S."/>
            <person name="Lubbers R.J."/>
            <person name="Makela M.R."/>
            <person name="Barry K."/>
            <person name="Chovatia M."/>
            <person name="Clum A."/>
            <person name="Daum C."/>
            <person name="Haridas S."/>
            <person name="He G."/>
            <person name="LaButti K."/>
            <person name="Lipzen A."/>
            <person name="Mondo S."/>
            <person name="Riley R."/>
            <person name="Salamov A."/>
            <person name="Simmons B.A."/>
            <person name="Magnuson J.K."/>
            <person name="Henrissat B."/>
            <person name="Mortensen U.H."/>
            <person name="Larsen T.O."/>
            <person name="Devries R.P."/>
            <person name="Grigoriev I.V."/>
            <person name="Machida M."/>
            <person name="Baker S.E."/>
            <person name="Andersen M.R."/>
        </authorList>
    </citation>
    <scope>NUCLEOTIDE SEQUENCE [LARGE SCALE GENOMIC DNA]</scope>
    <source>
        <strain evidence="3 4">CBS 151.66</strain>
    </source>
</reference>
<dbReference type="EMBL" id="ML732184">
    <property type="protein sequence ID" value="KAB8076174.1"/>
    <property type="molecule type" value="Genomic_DNA"/>
</dbReference>
<gene>
    <name evidence="3" type="ORF">BDV29DRAFT_154948</name>
</gene>
<dbReference type="OrthoDB" id="9997739at2759"/>
<name>A0A5N5X9H7_9EURO</name>
<proteinExistence type="predicted"/>
<dbReference type="Gene3D" id="3.30.710.10">
    <property type="entry name" value="Potassium Channel Kv1.1, Chain A"/>
    <property type="match status" value="1"/>
</dbReference>
<organism evidence="3 4">
    <name type="scientific">Aspergillus leporis</name>
    <dbReference type="NCBI Taxonomy" id="41062"/>
    <lineage>
        <taxon>Eukaryota</taxon>
        <taxon>Fungi</taxon>
        <taxon>Dikarya</taxon>
        <taxon>Ascomycota</taxon>
        <taxon>Pezizomycotina</taxon>
        <taxon>Eurotiomycetes</taxon>
        <taxon>Eurotiomycetidae</taxon>
        <taxon>Eurotiales</taxon>
        <taxon>Aspergillaceae</taxon>
        <taxon>Aspergillus</taxon>
        <taxon>Aspergillus subgen. Circumdati</taxon>
    </lineage>
</organism>
<dbReference type="AlphaFoldDB" id="A0A5N5X9H7"/>
<dbReference type="PANTHER" id="PTHR47843:SF2">
    <property type="entry name" value="BTB DOMAIN-CONTAINING PROTEIN"/>
    <property type="match status" value="1"/>
</dbReference>
<feature type="compositionally biased region" description="Polar residues" evidence="1">
    <location>
        <begin position="95"/>
        <end position="107"/>
    </location>
</feature>
<evidence type="ECO:0000259" key="2">
    <source>
        <dbReference type="PROSITE" id="PS50097"/>
    </source>
</evidence>
<feature type="domain" description="BTB" evidence="2">
    <location>
        <begin position="8"/>
        <end position="84"/>
    </location>
</feature>